<dbReference type="EMBL" id="JBHTMC010000007">
    <property type="protein sequence ID" value="MFD1262729.1"/>
    <property type="molecule type" value="Genomic_DNA"/>
</dbReference>
<dbReference type="Pfam" id="PF00126">
    <property type="entry name" value="HTH_1"/>
    <property type="match status" value="1"/>
</dbReference>
<dbReference type="InterPro" id="IPR036388">
    <property type="entry name" value="WH-like_DNA-bd_sf"/>
</dbReference>
<dbReference type="Proteomes" id="UP001597158">
    <property type="component" value="Unassembled WGS sequence"/>
</dbReference>
<keyword evidence="3" id="KW-0238">DNA-binding</keyword>
<proteinExistence type="inferred from homology"/>
<feature type="domain" description="HTH lysR-type" evidence="5">
    <location>
        <begin position="10"/>
        <end position="67"/>
    </location>
</feature>
<evidence type="ECO:0000313" key="7">
    <source>
        <dbReference type="Proteomes" id="UP001597158"/>
    </source>
</evidence>
<accession>A0ABW3WCA8</accession>
<evidence type="ECO:0000256" key="4">
    <source>
        <dbReference type="ARBA" id="ARBA00023163"/>
    </source>
</evidence>
<comment type="caution">
    <text evidence="6">The sequence shown here is derived from an EMBL/GenBank/DDBJ whole genome shotgun (WGS) entry which is preliminary data.</text>
</comment>
<sequence>MTLRRSDDPLDTYLLRVFVLLIGERSVSRTALKLNQSQPAISAALKRLRDILGDPLLVREKGGMVPTERALALVSHAKGALAEIDRMVDGPEAFEPDSTRHEFRIGSPDYLAPVFIAGVAERFRSEAPQARLTLHSLGPNFDFERSLAEGDLDVVIGNWPEPPHRMHLSMLLEDEIVCLVAASHPFARKGMSAEDYARAVHVVPMPYSISQRGVIDSVLASMRIHREERVVVQSFTAAPYLLQGTDLVFTTTRHFAQFYANLLPLAIVPSPIAFPPMRFYQLWHERNHQSPGHRWLRRLLSDCGRRIVSASA</sequence>
<evidence type="ECO:0000256" key="1">
    <source>
        <dbReference type="ARBA" id="ARBA00009437"/>
    </source>
</evidence>
<dbReference type="PROSITE" id="PS50931">
    <property type="entry name" value="HTH_LYSR"/>
    <property type="match status" value="1"/>
</dbReference>
<evidence type="ECO:0000259" key="5">
    <source>
        <dbReference type="PROSITE" id="PS50931"/>
    </source>
</evidence>
<comment type="similarity">
    <text evidence="1">Belongs to the LysR transcriptional regulatory family.</text>
</comment>
<dbReference type="InterPro" id="IPR000847">
    <property type="entry name" value="LysR_HTH_N"/>
</dbReference>
<name>A0ABW3WCA8_9RHOO</name>
<dbReference type="InterPro" id="IPR036390">
    <property type="entry name" value="WH_DNA-bd_sf"/>
</dbReference>
<keyword evidence="7" id="KW-1185">Reference proteome</keyword>
<evidence type="ECO:0000256" key="2">
    <source>
        <dbReference type="ARBA" id="ARBA00023015"/>
    </source>
</evidence>
<keyword evidence="4" id="KW-0804">Transcription</keyword>
<organism evidence="6 7">
    <name type="scientific">Thauera mechernichensis</name>
    <dbReference type="NCBI Taxonomy" id="82788"/>
    <lineage>
        <taxon>Bacteria</taxon>
        <taxon>Pseudomonadati</taxon>
        <taxon>Pseudomonadota</taxon>
        <taxon>Betaproteobacteria</taxon>
        <taxon>Rhodocyclales</taxon>
        <taxon>Zoogloeaceae</taxon>
        <taxon>Thauera</taxon>
    </lineage>
</organism>
<dbReference type="PANTHER" id="PTHR30118:SF15">
    <property type="entry name" value="TRANSCRIPTIONAL REGULATORY PROTEIN"/>
    <property type="match status" value="1"/>
</dbReference>
<reference evidence="7" key="1">
    <citation type="journal article" date="2019" name="Int. J. Syst. Evol. Microbiol.">
        <title>The Global Catalogue of Microorganisms (GCM) 10K type strain sequencing project: providing services to taxonomists for standard genome sequencing and annotation.</title>
        <authorList>
            <consortium name="The Broad Institute Genomics Platform"/>
            <consortium name="The Broad Institute Genome Sequencing Center for Infectious Disease"/>
            <person name="Wu L."/>
            <person name="Ma J."/>
        </authorList>
    </citation>
    <scope>NUCLEOTIDE SEQUENCE [LARGE SCALE GENOMIC DNA]</scope>
    <source>
        <strain evidence="7">CCUG 48884</strain>
    </source>
</reference>
<protein>
    <submittedName>
        <fullName evidence="6">LysR family transcriptional regulator</fullName>
    </submittedName>
</protein>
<gene>
    <name evidence="6" type="ORF">ACFQ4M_03980</name>
</gene>
<dbReference type="Gene3D" id="1.10.10.10">
    <property type="entry name" value="Winged helix-like DNA-binding domain superfamily/Winged helix DNA-binding domain"/>
    <property type="match status" value="1"/>
</dbReference>
<dbReference type="InterPro" id="IPR005119">
    <property type="entry name" value="LysR_subst-bd"/>
</dbReference>
<dbReference type="SUPFAM" id="SSF46785">
    <property type="entry name" value="Winged helix' DNA-binding domain"/>
    <property type="match status" value="1"/>
</dbReference>
<keyword evidence="2" id="KW-0805">Transcription regulation</keyword>
<evidence type="ECO:0000313" key="6">
    <source>
        <dbReference type="EMBL" id="MFD1262729.1"/>
    </source>
</evidence>
<dbReference type="PRINTS" id="PR00039">
    <property type="entry name" value="HTHLYSR"/>
</dbReference>
<dbReference type="Pfam" id="PF03466">
    <property type="entry name" value="LysR_substrate"/>
    <property type="match status" value="1"/>
</dbReference>
<dbReference type="PANTHER" id="PTHR30118">
    <property type="entry name" value="HTH-TYPE TRANSCRIPTIONAL REGULATOR LEUO-RELATED"/>
    <property type="match status" value="1"/>
</dbReference>
<dbReference type="RefSeq" id="WP_002930219.1">
    <property type="nucleotide sequence ID" value="NZ_JARQZE010000015.1"/>
</dbReference>
<evidence type="ECO:0000256" key="3">
    <source>
        <dbReference type="ARBA" id="ARBA00023125"/>
    </source>
</evidence>
<dbReference type="InterPro" id="IPR050389">
    <property type="entry name" value="LysR-type_TF"/>
</dbReference>
<dbReference type="Gene3D" id="3.40.190.10">
    <property type="entry name" value="Periplasmic binding protein-like II"/>
    <property type="match status" value="2"/>
</dbReference>
<dbReference type="SUPFAM" id="SSF53850">
    <property type="entry name" value="Periplasmic binding protein-like II"/>
    <property type="match status" value="1"/>
</dbReference>